<dbReference type="GO" id="GO:1903599">
    <property type="term" value="P:positive regulation of autophagy of mitochondrion"/>
    <property type="evidence" value="ECO:0007669"/>
    <property type="project" value="UniProtKB-UniRule"/>
</dbReference>
<dbReference type="Proteomes" id="UP001140510">
    <property type="component" value="Unassembled WGS sequence"/>
</dbReference>
<feature type="domain" description="Autophagy-related protein 11 C-terminal" evidence="11">
    <location>
        <begin position="1095"/>
        <end position="1241"/>
    </location>
</feature>
<dbReference type="InterPro" id="IPR019460">
    <property type="entry name" value="Atg11_C"/>
</dbReference>
<keyword evidence="7" id="KW-0472">Membrane</keyword>
<organism evidence="12 13">
    <name type="scientific">Didymella pomorum</name>
    <dbReference type="NCBI Taxonomy" id="749634"/>
    <lineage>
        <taxon>Eukaryota</taxon>
        <taxon>Fungi</taxon>
        <taxon>Dikarya</taxon>
        <taxon>Ascomycota</taxon>
        <taxon>Pezizomycotina</taxon>
        <taxon>Dothideomycetes</taxon>
        <taxon>Pleosporomycetidae</taxon>
        <taxon>Pleosporales</taxon>
        <taxon>Pleosporineae</taxon>
        <taxon>Didymellaceae</taxon>
        <taxon>Didymella</taxon>
    </lineage>
</organism>
<dbReference type="InterPro" id="IPR040040">
    <property type="entry name" value="ATG11"/>
</dbReference>
<feature type="region of interest" description="Disordered" evidence="9">
    <location>
        <begin position="582"/>
        <end position="641"/>
    </location>
</feature>
<dbReference type="EMBL" id="JAPEVA010000003">
    <property type="protein sequence ID" value="KAJ4412223.1"/>
    <property type="molecule type" value="Genomic_DNA"/>
</dbReference>
<gene>
    <name evidence="12" type="primary">ATG11</name>
    <name evidence="12" type="ORF">N0V91_000692</name>
</gene>
<feature type="coiled-coil region" evidence="8">
    <location>
        <begin position="492"/>
        <end position="519"/>
    </location>
</feature>
<evidence type="ECO:0000256" key="7">
    <source>
        <dbReference type="RuleBase" id="RU367075"/>
    </source>
</evidence>
<protein>
    <recommendedName>
        <fullName evidence="2 7">Autophagy-related protein 11</fullName>
    </recommendedName>
</protein>
<dbReference type="GO" id="GO:0000045">
    <property type="term" value="P:autophagosome assembly"/>
    <property type="evidence" value="ECO:0007669"/>
    <property type="project" value="UniProtKB-UniRule"/>
</dbReference>
<evidence type="ECO:0000259" key="10">
    <source>
        <dbReference type="Pfam" id="PF04108"/>
    </source>
</evidence>
<dbReference type="PANTHER" id="PTHR13222">
    <property type="entry name" value="RB1-INDUCIBLE COILED-COIL"/>
    <property type="match status" value="1"/>
</dbReference>
<dbReference type="OrthoDB" id="447953at2759"/>
<dbReference type="GO" id="GO:0034045">
    <property type="term" value="C:phagophore assembly site membrane"/>
    <property type="evidence" value="ECO:0007669"/>
    <property type="project" value="UniProtKB-SubCell"/>
</dbReference>
<feature type="compositionally biased region" description="Low complexity" evidence="9">
    <location>
        <begin position="631"/>
        <end position="640"/>
    </location>
</feature>
<keyword evidence="5 7" id="KW-0072">Autophagy</keyword>
<dbReference type="GO" id="GO:0034727">
    <property type="term" value="P:piecemeal microautophagy of the nucleus"/>
    <property type="evidence" value="ECO:0007669"/>
    <property type="project" value="TreeGrafter"/>
</dbReference>
<keyword evidence="6 8" id="KW-0175">Coiled coil</keyword>
<evidence type="ECO:0000256" key="4">
    <source>
        <dbReference type="ARBA" id="ARBA00022927"/>
    </source>
</evidence>
<dbReference type="GO" id="GO:1990316">
    <property type="term" value="C:Atg1/ULK1 kinase complex"/>
    <property type="evidence" value="ECO:0007669"/>
    <property type="project" value="TreeGrafter"/>
</dbReference>
<sequence>MSLQIAVAHTGQRFDADPVAFASVDALKHWIARATEIPPELQILLTPAGKHVKLQALLTEKDIFVYSRELSNGSQRTIPSTPLPDVFTPVDPPKFLANNTDMQSWQSLFQARRDWAFALLEKSHAMSVTASQHFSEQATIEKGTQVAVGNHDSHIRGLQQKYQAAKEWFDGVEKEASDNLKRLDADFGQLGAIPAKLDFARFLAKELRSSQAAQPSRKASPSRSATLQEFLDVEAVKKGTGTSKRVRDAFGKRIAGMNTQLEKIGADYNELLSAVGQSQSRSLVDDSEEPVRLYNEIDAVAKKVESDYEHVMGLTSDPKSVAQVSKMALLHTRNFLPAISEYSVEMSDLVRRSVEQKNTAIRNSVESMQGIANIESVISGLNAELESISIPQDGVAAFELISLVGRLPYIYGTLLVEAVRRREWADRIEKDTSALAEEMATFQDEEERRRKRWLKPIADVINVEAVQGGALGFEMNVQPENTVWPEVARDDLKQYLQILQSLEGQSSEAEALAQAIKDLDRPTKQQIKRAKNFKMGSVHEPAFGKGSQLTVRGDDELRVLREANAKLDDELKANKSRVRRLEDLLHRSNQNSRLSIGGAGAPPPGFQSPGDPSTPTMETASPKPYEELSRRSSISSRRLSAQGDVDKRRLIRLEQQLATEKDARTKLEKGVQAHKDTESYLQRQVEETIAAKDEAVSTKENIMENMKAQQKEFGDERRSLEEEIQALKAKIEEAEDELDRILGSRDNARSEIDARVHELTSEFERIQNEASEQVAQANKQLTKANEKVCSLQAQLDDYQATHTEQLQSLKTVFGHLATDADVPNDHAALLAELEELASRSFNHQQELQEAVAIARSENENTHNRAQEQEQALATQISKHEQDLASAREQLETEKAKVASISAELDEERGHLHNLRAKFAEGETGSEALRKRVEEEEAKVGRLRVELAEQNSHSNSLDVEIMRLSKKVLKYEEFDSSRSQQRLSRARELSQRLYTSHERLVRLLEALGFIITHEEGEMVLQRASKMSNSSVMGGTTGDLGRSTTAQSPTPLKRFLEDNGDLSFLQWTDSTSADEEDQRYNDLISKLNLFNMETFSEAIAKRMRDMEHTARKWQKEARAYRDKSHRFQADSHEKIAYRSFKEGDLALFLPTRNNAHRPWAAFNVGAPHFFLREQDTHRLHGKEWLVARISKIEERVVDLSKTLDGPRASLDGRSIASSNAVSIEDDNPFELSDGLRWYLLDATEEKPMAPGTPGLKSATTATSSLVVGQADMQRTKKKSSADPAIQLGKSLDSRRSSGTSKKSIPVVGGRPSAERLNSSEAVESAANSNAATRGASPVATRGASPAATHGPSHLRETSTNTTGAEEDQNGVNNTAKARHQRPDYVPLPGPSNVVSHAATARSPNASPAKQRVGSLSDARTGSPATSPTKQPVGARRGSIWDSFFQYDITYQGGKKK</sequence>
<dbReference type="Pfam" id="PF10377">
    <property type="entry name" value="ATG11"/>
    <property type="match status" value="1"/>
</dbReference>
<evidence type="ECO:0000256" key="1">
    <source>
        <dbReference type="ARBA" id="ARBA00009729"/>
    </source>
</evidence>
<comment type="function">
    <text evidence="7">Involved in cytoplasm to vacuole transport (Cvt), pexophagy, mitophagy and nucleophagy. Recruits mitochondria for their selective degradation via autophagy (mitophagy) during starvation. Works as scaffold proteins that recruit ATG proteins to the pre-autophagosome (PAS), the site of vesicle/autophagosome formation. Required for the Cvt vesicles completion.</text>
</comment>
<feature type="compositionally biased region" description="Low complexity" evidence="9">
    <location>
        <begin position="1316"/>
        <end position="1329"/>
    </location>
</feature>
<evidence type="ECO:0000256" key="6">
    <source>
        <dbReference type="ARBA" id="ARBA00023054"/>
    </source>
</evidence>
<evidence type="ECO:0000259" key="11">
    <source>
        <dbReference type="Pfam" id="PF10377"/>
    </source>
</evidence>
<feature type="region of interest" description="Disordered" evidence="9">
    <location>
        <begin position="1268"/>
        <end position="1436"/>
    </location>
</feature>
<dbReference type="GO" id="GO:0060090">
    <property type="term" value="F:molecular adaptor activity"/>
    <property type="evidence" value="ECO:0007669"/>
    <property type="project" value="TreeGrafter"/>
</dbReference>
<name>A0A9W8ZNZ0_9PLEO</name>
<keyword evidence="7" id="KW-0926">Vacuole</keyword>
<evidence type="ECO:0000256" key="3">
    <source>
        <dbReference type="ARBA" id="ARBA00022448"/>
    </source>
</evidence>
<dbReference type="SUPFAM" id="SSF58104">
    <property type="entry name" value="Methyl-accepting chemotaxis protein (MCP) signaling domain"/>
    <property type="match status" value="1"/>
</dbReference>
<dbReference type="GO" id="GO:0015031">
    <property type="term" value="P:protein transport"/>
    <property type="evidence" value="ECO:0007669"/>
    <property type="project" value="UniProtKB-KW"/>
</dbReference>
<keyword evidence="3 7" id="KW-0813">Transport</keyword>
<comment type="caution">
    <text evidence="12">The sequence shown here is derived from an EMBL/GenBank/DDBJ whole genome shotgun (WGS) entry which is preliminary data.</text>
</comment>
<reference evidence="12" key="1">
    <citation type="submission" date="2022-10" db="EMBL/GenBank/DDBJ databases">
        <title>Tapping the CABI collections for fungal endophytes: first genome assemblies for Collariella, Neodidymelliopsis, Ascochyta clinopodiicola, Didymella pomorum, Didymosphaeria variabile, Neocosmospora piperis and Neocucurbitaria cava.</title>
        <authorList>
            <person name="Hill R."/>
        </authorList>
    </citation>
    <scope>NUCLEOTIDE SEQUENCE</scope>
    <source>
        <strain evidence="12">IMI 355091</strain>
    </source>
</reference>
<feature type="region of interest" description="Disordered" evidence="9">
    <location>
        <begin position="1027"/>
        <end position="1046"/>
    </location>
</feature>
<dbReference type="GO" id="GO:0005774">
    <property type="term" value="C:vacuolar membrane"/>
    <property type="evidence" value="ECO:0007669"/>
    <property type="project" value="UniProtKB-SubCell"/>
</dbReference>
<comment type="similarity">
    <text evidence="1 7">Belongs to the ATG11 family.</text>
</comment>
<dbReference type="GO" id="GO:0061709">
    <property type="term" value="P:reticulophagy"/>
    <property type="evidence" value="ECO:0007669"/>
    <property type="project" value="TreeGrafter"/>
</dbReference>
<comment type="subcellular location">
    <subcellularLocation>
        <location evidence="7">Preautophagosomal structure membrane</location>
        <topology evidence="7">Peripheral membrane protein</topology>
    </subcellularLocation>
    <subcellularLocation>
        <location evidence="7">Vacuole membrane</location>
        <topology evidence="7">Peripheral membrane protein</topology>
    </subcellularLocation>
    <text evidence="7">During pexophagy, accumulates in the vacuolar membrane region, where the peroxisomes contact the vacuole.</text>
</comment>
<dbReference type="GO" id="GO:0000422">
    <property type="term" value="P:autophagy of mitochondrion"/>
    <property type="evidence" value="ECO:0007669"/>
    <property type="project" value="TreeGrafter"/>
</dbReference>
<evidence type="ECO:0000256" key="2">
    <source>
        <dbReference type="ARBA" id="ARBA00013804"/>
    </source>
</evidence>
<accession>A0A9W8ZNZ0</accession>
<proteinExistence type="inferred from homology"/>
<feature type="domain" description="Autophagy protein ATG17-like" evidence="10">
    <location>
        <begin position="107"/>
        <end position="460"/>
    </location>
</feature>
<evidence type="ECO:0000256" key="9">
    <source>
        <dbReference type="SAM" id="MobiDB-lite"/>
    </source>
</evidence>
<evidence type="ECO:0000313" key="13">
    <source>
        <dbReference type="Proteomes" id="UP001140510"/>
    </source>
</evidence>
<feature type="coiled-coil region" evidence="8">
    <location>
        <begin position="650"/>
        <end position="787"/>
    </location>
</feature>
<evidence type="ECO:0000256" key="8">
    <source>
        <dbReference type="SAM" id="Coils"/>
    </source>
</evidence>
<dbReference type="GO" id="GO:0034517">
    <property type="term" value="P:ribophagy"/>
    <property type="evidence" value="ECO:0007669"/>
    <property type="project" value="TreeGrafter"/>
</dbReference>
<feature type="compositionally biased region" description="Polar residues" evidence="9">
    <location>
        <begin position="610"/>
        <end position="619"/>
    </location>
</feature>
<keyword evidence="13" id="KW-1185">Reference proteome</keyword>
<dbReference type="PANTHER" id="PTHR13222:SF1">
    <property type="entry name" value="RB1-INDUCIBLE COILED-COIL PROTEIN 1"/>
    <property type="match status" value="1"/>
</dbReference>
<feature type="coiled-coil region" evidence="8">
    <location>
        <begin position="844"/>
        <end position="952"/>
    </location>
</feature>
<keyword evidence="4 7" id="KW-0653">Protein transport</keyword>
<evidence type="ECO:0000313" key="12">
    <source>
        <dbReference type="EMBL" id="KAJ4412223.1"/>
    </source>
</evidence>
<feature type="compositionally biased region" description="Polar residues" evidence="9">
    <location>
        <begin position="1355"/>
        <end position="1373"/>
    </location>
</feature>
<dbReference type="Pfam" id="PF04108">
    <property type="entry name" value="ATG17_like"/>
    <property type="match status" value="1"/>
</dbReference>
<feature type="compositionally biased region" description="Polar residues" evidence="9">
    <location>
        <begin position="1415"/>
        <end position="1427"/>
    </location>
</feature>
<dbReference type="GO" id="GO:0019901">
    <property type="term" value="F:protein kinase binding"/>
    <property type="evidence" value="ECO:0007669"/>
    <property type="project" value="TreeGrafter"/>
</dbReference>
<evidence type="ECO:0000256" key="5">
    <source>
        <dbReference type="ARBA" id="ARBA00023006"/>
    </source>
</evidence>
<dbReference type="InterPro" id="IPR045326">
    <property type="entry name" value="ATG17-like_dom"/>
</dbReference>
<comment type="subunit">
    <text evidence="7">Homodimer.</text>
</comment>